<dbReference type="InterPro" id="IPR004776">
    <property type="entry name" value="Mem_transp_PIN-like"/>
</dbReference>
<comment type="subcellular location">
    <subcellularLocation>
        <location evidence="1">Membrane</location>
        <topology evidence="1">Multi-pass membrane protein</topology>
    </subcellularLocation>
</comment>
<feature type="transmembrane region" description="Helical" evidence="7">
    <location>
        <begin position="61"/>
        <end position="82"/>
    </location>
</feature>
<evidence type="ECO:0000313" key="9">
    <source>
        <dbReference type="Proteomes" id="UP000019102"/>
    </source>
</evidence>
<comment type="caution">
    <text evidence="8">The sequence shown here is derived from an EMBL/GenBank/DDBJ whole genome shotgun (WGS) entry which is preliminary data.</text>
</comment>
<keyword evidence="4 7" id="KW-0812">Transmembrane</keyword>
<feature type="transmembrane region" description="Helical" evidence="7">
    <location>
        <begin position="123"/>
        <end position="142"/>
    </location>
</feature>
<organism evidence="8 9">
    <name type="scientific">Gracilibacillus boraciitolerans JCM 21714</name>
    <dbReference type="NCBI Taxonomy" id="1298598"/>
    <lineage>
        <taxon>Bacteria</taxon>
        <taxon>Bacillati</taxon>
        <taxon>Bacillota</taxon>
        <taxon>Bacilli</taxon>
        <taxon>Bacillales</taxon>
        <taxon>Bacillaceae</taxon>
        <taxon>Gracilibacillus</taxon>
    </lineage>
</organism>
<keyword evidence="6 7" id="KW-0472">Membrane</keyword>
<evidence type="ECO:0000256" key="3">
    <source>
        <dbReference type="ARBA" id="ARBA00022475"/>
    </source>
</evidence>
<evidence type="ECO:0000256" key="6">
    <source>
        <dbReference type="ARBA" id="ARBA00023136"/>
    </source>
</evidence>
<dbReference type="RefSeq" id="WP_235182939.1">
    <property type="nucleotide sequence ID" value="NZ_BAVS01000033.1"/>
</dbReference>
<reference evidence="8 9" key="1">
    <citation type="journal article" date="2014" name="Genome Announc.">
        <title>Draft Genome Sequence of the Boron-Tolerant and Moderately Halotolerant Bacterium Gracilibacillus boraciitolerans JCM 21714T.</title>
        <authorList>
            <person name="Ahmed I."/>
            <person name="Oshima K."/>
            <person name="Suda W."/>
            <person name="Kitamura K."/>
            <person name="Iida T."/>
            <person name="Ohmori Y."/>
            <person name="Fujiwara T."/>
            <person name="Hattori M."/>
            <person name="Ohkuma M."/>
        </authorList>
    </citation>
    <scope>NUCLEOTIDE SEQUENCE [LARGE SCALE GENOMIC DNA]</scope>
    <source>
        <strain evidence="8 9">JCM 21714</strain>
    </source>
</reference>
<evidence type="ECO:0000256" key="4">
    <source>
        <dbReference type="ARBA" id="ARBA00022692"/>
    </source>
</evidence>
<dbReference type="Pfam" id="PF03547">
    <property type="entry name" value="Mem_trans"/>
    <property type="match status" value="1"/>
</dbReference>
<keyword evidence="3" id="KW-1003">Cell membrane</keyword>
<dbReference type="PANTHER" id="PTHR36838:SF3">
    <property type="entry name" value="TRANSPORTER AUXIN EFFLUX CARRIER EC FAMILY"/>
    <property type="match status" value="1"/>
</dbReference>
<dbReference type="EMBL" id="BAVS01000033">
    <property type="protein sequence ID" value="GAE94888.1"/>
    <property type="molecule type" value="Genomic_DNA"/>
</dbReference>
<dbReference type="GO" id="GO:0016020">
    <property type="term" value="C:membrane"/>
    <property type="evidence" value="ECO:0007669"/>
    <property type="project" value="UniProtKB-SubCell"/>
</dbReference>
<feature type="transmembrane region" description="Helical" evidence="7">
    <location>
        <begin position="34"/>
        <end position="55"/>
    </location>
</feature>
<keyword evidence="5 7" id="KW-1133">Transmembrane helix</keyword>
<name>W4VPX2_9BACI</name>
<protein>
    <submittedName>
        <fullName evidence="8">Transporter</fullName>
    </submittedName>
</protein>
<sequence length="148" mass="16334">MDGFNEQFLISVVIILIGYLLKRNNLVKEKDGEAVARIVFNLTLPCLIVVTFSDISFSPSLFYLVIIAFVFGLINGGLGLFIFRKHPNTTKGTFGMMVPGLNIGLFAYPLVEGLFGFEGLQYFGMFDVGNAFIVFGLSYIIAGGVQWK</sequence>
<dbReference type="Proteomes" id="UP000019102">
    <property type="component" value="Unassembled WGS sequence"/>
</dbReference>
<keyword evidence="2" id="KW-0813">Transport</keyword>
<feature type="transmembrane region" description="Helical" evidence="7">
    <location>
        <begin position="6"/>
        <end position="22"/>
    </location>
</feature>
<keyword evidence="9" id="KW-1185">Reference proteome</keyword>
<evidence type="ECO:0000256" key="1">
    <source>
        <dbReference type="ARBA" id="ARBA00004141"/>
    </source>
</evidence>
<proteinExistence type="predicted"/>
<evidence type="ECO:0000256" key="5">
    <source>
        <dbReference type="ARBA" id="ARBA00022989"/>
    </source>
</evidence>
<evidence type="ECO:0000313" key="8">
    <source>
        <dbReference type="EMBL" id="GAE94888.1"/>
    </source>
</evidence>
<dbReference type="STRING" id="1298598.JCM21714_4087"/>
<dbReference type="eggNOG" id="COG0679">
    <property type="taxonomic scope" value="Bacteria"/>
</dbReference>
<accession>W4VPX2</accession>
<feature type="transmembrane region" description="Helical" evidence="7">
    <location>
        <begin position="94"/>
        <end position="111"/>
    </location>
</feature>
<gene>
    <name evidence="8" type="ORF">JCM21714_4087</name>
</gene>
<dbReference type="PANTHER" id="PTHR36838">
    <property type="entry name" value="AUXIN EFFLUX CARRIER FAMILY PROTEIN"/>
    <property type="match status" value="1"/>
</dbReference>
<dbReference type="AlphaFoldDB" id="W4VPX2"/>
<evidence type="ECO:0000256" key="2">
    <source>
        <dbReference type="ARBA" id="ARBA00022448"/>
    </source>
</evidence>
<evidence type="ECO:0000256" key="7">
    <source>
        <dbReference type="SAM" id="Phobius"/>
    </source>
</evidence>
<dbReference type="GO" id="GO:0055085">
    <property type="term" value="P:transmembrane transport"/>
    <property type="evidence" value="ECO:0007669"/>
    <property type="project" value="InterPro"/>
</dbReference>